<dbReference type="SMART" id="SM00220">
    <property type="entry name" value="S_TKc"/>
    <property type="match status" value="1"/>
</dbReference>
<dbReference type="GO" id="GO:0035556">
    <property type="term" value="P:intracellular signal transduction"/>
    <property type="evidence" value="ECO:0000318"/>
    <property type="project" value="GO_Central"/>
</dbReference>
<dbReference type="AlphaFoldDB" id="A0A0K9PPX0"/>
<evidence type="ECO:0000256" key="2">
    <source>
        <dbReference type="ARBA" id="ARBA00022679"/>
    </source>
</evidence>
<evidence type="ECO:0000256" key="1">
    <source>
        <dbReference type="ARBA" id="ARBA00022527"/>
    </source>
</evidence>
<dbReference type="GO" id="GO:0005737">
    <property type="term" value="C:cytoplasm"/>
    <property type="evidence" value="ECO:0000318"/>
    <property type="project" value="GO_Central"/>
</dbReference>
<feature type="compositionally biased region" description="Low complexity" evidence="8">
    <location>
        <begin position="39"/>
        <end position="58"/>
    </location>
</feature>
<dbReference type="SUPFAM" id="SSF56112">
    <property type="entry name" value="Protein kinase-like (PK-like)"/>
    <property type="match status" value="1"/>
</dbReference>
<dbReference type="EMBL" id="LFYR01000692">
    <property type="protein sequence ID" value="KMZ71014.1"/>
    <property type="molecule type" value="Genomic_DNA"/>
</dbReference>
<protein>
    <submittedName>
        <fullName evidence="10">Calcium-dependent protein kinase-like protein</fullName>
    </submittedName>
</protein>
<proteinExistence type="predicted"/>
<evidence type="ECO:0000256" key="5">
    <source>
        <dbReference type="ARBA" id="ARBA00022777"/>
    </source>
</evidence>
<comment type="caution">
    <text evidence="10">The sequence shown here is derived from an EMBL/GenBank/DDBJ whole genome shotgun (WGS) entry which is preliminary data.</text>
</comment>
<dbReference type="STRING" id="29655.A0A0K9PPX0"/>
<dbReference type="Gene3D" id="3.30.200.20">
    <property type="entry name" value="Phosphorylase Kinase, domain 1"/>
    <property type="match status" value="1"/>
</dbReference>
<dbReference type="InterPro" id="IPR008271">
    <property type="entry name" value="Ser/Thr_kinase_AS"/>
</dbReference>
<dbReference type="Gene3D" id="1.10.238.10">
    <property type="entry name" value="EF-hand"/>
    <property type="match status" value="2"/>
</dbReference>
<feature type="binding site" evidence="7">
    <location>
        <position position="159"/>
    </location>
    <ligand>
        <name>ATP</name>
        <dbReference type="ChEBI" id="CHEBI:30616"/>
    </ligand>
</feature>
<dbReference type="FunFam" id="1.10.510.10:FF:001294">
    <property type="entry name" value="CDPK-related kinase 3"/>
    <property type="match status" value="1"/>
</dbReference>
<accession>A0A0K9PPX0</accession>
<dbReference type="Proteomes" id="UP000036987">
    <property type="component" value="Unassembled WGS sequence"/>
</dbReference>
<evidence type="ECO:0000313" key="10">
    <source>
        <dbReference type="EMBL" id="KMZ71014.1"/>
    </source>
</evidence>
<dbReference type="PROSITE" id="PS50011">
    <property type="entry name" value="PROTEIN_KINASE_DOM"/>
    <property type="match status" value="1"/>
</dbReference>
<keyword evidence="3" id="KW-0677">Repeat</keyword>
<evidence type="ECO:0000259" key="9">
    <source>
        <dbReference type="PROSITE" id="PS50011"/>
    </source>
</evidence>
<sequence length="586" mass="65924">MGICHGRPIQTLQAQPENPEQPPEPSLSTDGDNSTAQDPLKFPFCSPSPLPSSYKSSPANKSVGNWTPSRLFKRPFPPPSPAKHIKSLLVRRHGSIKPNQASIPEGSEVELSLNKSFGFSNHLFSKYEIGEEIGRGHFGYTCSARVKKGEFKGLDVAVKVIPKTKMNTAIAIEDVRREVKILRALTGHNNLVRFYDAYEDDDNVFIVMELCRGGELLDRILSRGGKYSEEDAKAVIVQILSIASFCHLQGVVHRDLKPENFLFTSKDEKSPLKAIDFGLSDYVKPDERLNDIVGSAYYVAPEVLHRSYGTEADMWSIGVISYILLCGSRPFWARTESGIFKTVLKADPNFEEPPWPTLSFEAKDFVKRLLNKDHRRRMTASQALHHPWIRSDYRGIKVPMDIIIFRLVKAYIFSTSLRKSALRAIAKTMSESELSYLHEQFTLLGPNKNGDITLRNFKQSFLKTATDASTKDSRVLDFVHMVSSLQYRKLDFEEFAAAAISVHQLEGSDSWEQRARRGYEFFDKDGGNRSIMIEELASELGLGPLVPVHVVIKDWIRHSDGKLSFLGFVKILHGSSSRLPPLPPKS</sequence>
<evidence type="ECO:0000256" key="4">
    <source>
        <dbReference type="ARBA" id="ARBA00022741"/>
    </source>
</evidence>
<evidence type="ECO:0000256" key="7">
    <source>
        <dbReference type="PROSITE-ProRule" id="PRU10141"/>
    </source>
</evidence>
<dbReference type="InterPro" id="IPR000719">
    <property type="entry name" value="Prot_kinase_dom"/>
</dbReference>
<evidence type="ECO:0000256" key="3">
    <source>
        <dbReference type="ARBA" id="ARBA00022737"/>
    </source>
</evidence>
<evidence type="ECO:0000313" key="11">
    <source>
        <dbReference type="Proteomes" id="UP000036987"/>
    </source>
</evidence>
<feature type="region of interest" description="Disordered" evidence="8">
    <location>
        <begin position="1"/>
        <end position="61"/>
    </location>
</feature>
<dbReference type="GO" id="GO:0005516">
    <property type="term" value="F:calmodulin binding"/>
    <property type="evidence" value="ECO:0000318"/>
    <property type="project" value="GO_Central"/>
</dbReference>
<dbReference type="CDD" id="cd05117">
    <property type="entry name" value="STKc_CAMK"/>
    <property type="match status" value="1"/>
</dbReference>
<reference evidence="11" key="1">
    <citation type="journal article" date="2016" name="Nature">
        <title>The genome of the seagrass Zostera marina reveals angiosperm adaptation to the sea.</title>
        <authorList>
            <person name="Olsen J.L."/>
            <person name="Rouze P."/>
            <person name="Verhelst B."/>
            <person name="Lin Y.-C."/>
            <person name="Bayer T."/>
            <person name="Collen J."/>
            <person name="Dattolo E."/>
            <person name="De Paoli E."/>
            <person name="Dittami S."/>
            <person name="Maumus F."/>
            <person name="Michel G."/>
            <person name="Kersting A."/>
            <person name="Lauritano C."/>
            <person name="Lohaus R."/>
            <person name="Toepel M."/>
            <person name="Tonon T."/>
            <person name="Vanneste K."/>
            <person name="Amirebrahimi M."/>
            <person name="Brakel J."/>
            <person name="Bostroem C."/>
            <person name="Chovatia M."/>
            <person name="Grimwood J."/>
            <person name="Jenkins J.W."/>
            <person name="Jueterbock A."/>
            <person name="Mraz A."/>
            <person name="Stam W.T."/>
            <person name="Tice H."/>
            <person name="Bornberg-Bauer E."/>
            <person name="Green P.J."/>
            <person name="Pearson G.A."/>
            <person name="Procaccini G."/>
            <person name="Duarte C.M."/>
            <person name="Schmutz J."/>
            <person name="Reusch T.B.H."/>
            <person name="Van de Peer Y."/>
        </authorList>
    </citation>
    <scope>NUCLEOTIDE SEQUENCE [LARGE SCALE GENOMIC DNA]</scope>
    <source>
        <strain evidence="11">cv. Finnish</strain>
    </source>
</reference>
<dbReference type="Pfam" id="PF00069">
    <property type="entry name" value="Pkinase"/>
    <property type="match status" value="1"/>
</dbReference>
<keyword evidence="1" id="KW-0723">Serine/threonine-protein kinase</keyword>
<dbReference type="GO" id="GO:0005634">
    <property type="term" value="C:nucleus"/>
    <property type="evidence" value="ECO:0000318"/>
    <property type="project" value="GO_Central"/>
</dbReference>
<gene>
    <name evidence="10" type="ORF">ZOSMA_18G01120</name>
</gene>
<dbReference type="FunFam" id="1.10.510.10:FF:001864">
    <property type="entry name" value="Calcium-dependent protein kinase SK5"/>
    <property type="match status" value="1"/>
</dbReference>
<keyword evidence="4 7" id="KW-0547">Nucleotide-binding</keyword>
<dbReference type="GO" id="GO:0005524">
    <property type="term" value="F:ATP binding"/>
    <property type="evidence" value="ECO:0007669"/>
    <property type="project" value="UniProtKB-UniRule"/>
</dbReference>
<feature type="domain" description="Protein kinase" evidence="9">
    <location>
        <begin position="127"/>
        <end position="389"/>
    </location>
</feature>
<dbReference type="PANTHER" id="PTHR24349">
    <property type="entry name" value="SERINE/THREONINE-PROTEIN KINASE"/>
    <property type="match status" value="1"/>
</dbReference>
<dbReference type="InterPro" id="IPR017441">
    <property type="entry name" value="Protein_kinase_ATP_BS"/>
</dbReference>
<evidence type="ECO:0000256" key="8">
    <source>
        <dbReference type="SAM" id="MobiDB-lite"/>
    </source>
</evidence>
<keyword evidence="5 10" id="KW-0418">Kinase</keyword>
<dbReference type="InterPro" id="IPR050205">
    <property type="entry name" value="CDPK_Ser/Thr_kinases"/>
</dbReference>
<dbReference type="OrthoDB" id="40902at2759"/>
<feature type="compositionally biased region" description="Polar residues" evidence="8">
    <location>
        <begin position="26"/>
        <end position="37"/>
    </location>
</feature>
<dbReference type="GO" id="GO:0009931">
    <property type="term" value="F:calcium-dependent protein serine/threonine kinase activity"/>
    <property type="evidence" value="ECO:0000318"/>
    <property type="project" value="GO_Central"/>
</dbReference>
<keyword evidence="2" id="KW-0808">Transferase</keyword>
<keyword evidence="6 7" id="KW-0067">ATP-binding</keyword>
<dbReference type="GO" id="GO:0004683">
    <property type="term" value="F:calcium/calmodulin-dependent protein kinase activity"/>
    <property type="evidence" value="ECO:0000318"/>
    <property type="project" value="GO_Central"/>
</dbReference>
<keyword evidence="11" id="KW-1185">Reference proteome</keyword>
<dbReference type="OMA" id="GKECEIG"/>
<name>A0A0K9PPX0_ZOSMR</name>
<evidence type="ECO:0000256" key="6">
    <source>
        <dbReference type="ARBA" id="ARBA00022840"/>
    </source>
</evidence>
<dbReference type="Gene3D" id="1.10.510.10">
    <property type="entry name" value="Transferase(Phosphotransferase) domain 1"/>
    <property type="match status" value="1"/>
</dbReference>
<dbReference type="PROSITE" id="PS00108">
    <property type="entry name" value="PROTEIN_KINASE_ST"/>
    <property type="match status" value="1"/>
</dbReference>
<dbReference type="FunFam" id="1.10.238.10:FF:000085">
    <property type="entry name" value="CDPK-related kinase 1"/>
    <property type="match status" value="1"/>
</dbReference>
<dbReference type="InterPro" id="IPR011009">
    <property type="entry name" value="Kinase-like_dom_sf"/>
</dbReference>
<dbReference type="FunFam" id="3.30.200.20:FF:000101">
    <property type="entry name" value="CDPK-related kinase 1"/>
    <property type="match status" value="1"/>
</dbReference>
<dbReference type="InterPro" id="IPR011992">
    <property type="entry name" value="EF-hand-dom_pair"/>
</dbReference>
<organism evidence="10 11">
    <name type="scientific">Zostera marina</name>
    <name type="common">Eelgrass</name>
    <dbReference type="NCBI Taxonomy" id="29655"/>
    <lineage>
        <taxon>Eukaryota</taxon>
        <taxon>Viridiplantae</taxon>
        <taxon>Streptophyta</taxon>
        <taxon>Embryophyta</taxon>
        <taxon>Tracheophyta</taxon>
        <taxon>Spermatophyta</taxon>
        <taxon>Magnoliopsida</taxon>
        <taxon>Liliopsida</taxon>
        <taxon>Zosteraceae</taxon>
        <taxon>Zostera</taxon>
    </lineage>
</organism>
<dbReference type="SUPFAM" id="SSF47473">
    <property type="entry name" value="EF-hand"/>
    <property type="match status" value="1"/>
</dbReference>
<dbReference type="PROSITE" id="PS00107">
    <property type="entry name" value="PROTEIN_KINASE_ATP"/>
    <property type="match status" value="1"/>
</dbReference>